<keyword evidence="5 7" id="KW-1133">Transmembrane helix</keyword>
<evidence type="ECO:0000313" key="9">
    <source>
        <dbReference type="Proteomes" id="UP000015388"/>
    </source>
</evidence>
<dbReference type="STRING" id="1224163.B841_02230"/>
<evidence type="ECO:0000256" key="1">
    <source>
        <dbReference type="ARBA" id="ARBA00004651"/>
    </source>
</evidence>
<evidence type="ECO:0000256" key="6">
    <source>
        <dbReference type="ARBA" id="ARBA00023136"/>
    </source>
</evidence>
<accession>S5SS30</accession>
<dbReference type="GO" id="GO:0005886">
    <property type="term" value="C:plasma membrane"/>
    <property type="evidence" value="ECO:0007669"/>
    <property type="project" value="UniProtKB-SubCell"/>
</dbReference>
<protein>
    <recommendedName>
        <fullName evidence="10">DoxX family protein</fullName>
    </recommendedName>
</protein>
<sequence>MSTTNNAPTLLARLVIGVILIAHGYEKFAISGIEGIAGFFDSIGVPLASVAAPLTAAFEILAGVMIILGLFTRVISALTAVLMLLAALFAHLSAGIFVADGGWELVGAIGAAALMFTAAGAGAYSLDHAIKGRRSANPVTAATPADYATV</sequence>
<dbReference type="PATRIC" id="fig|1224163.3.peg.451"/>
<dbReference type="HOGENOM" id="CLU_058421_3_2_11"/>
<dbReference type="InterPro" id="IPR032808">
    <property type="entry name" value="DoxX"/>
</dbReference>
<evidence type="ECO:0000256" key="3">
    <source>
        <dbReference type="ARBA" id="ARBA00022475"/>
    </source>
</evidence>
<dbReference type="PANTHER" id="PTHR33452:SF1">
    <property type="entry name" value="INNER MEMBRANE PROTEIN YPHA-RELATED"/>
    <property type="match status" value="1"/>
</dbReference>
<comment type="subcellular location">
    <subcellularLocation>
        <location evidence="1">Cell membrane</location>
        <topology evidence="1">Multi-pass membrane protein</topology>
    </subcellularLocation>
</comment>
<proteinExistence type="inferred from homology"/>
<dbReference type="AlphaFoldDB" id="S5SS30"/>
<feature type="transmembrane region" description="Helical" evidence="7">
    <location>
        <begin position="78"/>
        <end position="99"/>
    </location>
</feature>
<keyword evidence="6 7" id="KW-0472">Membrane</keyword>
<dbReference type="OrthoDB" id="1122432at2"/>
<dbReference type="PANTHER" id="PTHR33452">
    <property type="entry name" value="OXIDOREDUCTASE CATD-RELATED"/>
    <property type="match status" value="1"/>
</dbReference>
<evidence type="ECO:0000256" key="4">
    <source>
        <dbReference type="ARBA" id="ARBA00022692"/>
    </source>
</evidence>
<gene>
    <name evidence="8" type="ORF">B841_02230</name>
</gene>
<dbReference type="Pfam" id="PF07681">
    <property type="entry name" value="DoxX"/>
    <property type="match status" value="1"/>
</dbReference>
<comment type="similarity">
    <text evidence="2">Belongs to the DoxX family.</text>
</comment>
<dbReference type="eggNOG" id="COG2259">
    <property type="taxonomic scope" value="Bacteria"/>
</dbReference>
<reference evidence="8 9" key="1">
    <citation type="submission" date="2012-11" db="EMBL/GenBank/DDBJ databases">
        <title>The complete genome sequence of Corynebacterium maris Coryn-1 (=DSM 45190).</title>
        <authorList>
            <person name="Schaffert L."/>
            <person name="Albersmeier A."/>
            <person name="Kalinowski J."/>
            <person name="Ruckert C."/>
        </authorList>
    </citation>
    <scope>NUCLEOTIDE SEQUENCE [LARGE SCALE GENOMIC DNA]</scope>
    <source>
        <strain evidence="9">Coryn-1</strain>
    </source>
</reference>
<feature type="transmembrane region" description="Helical" evidence="7">
    <location>
        <begin position="105"/>
        <end position="126"/>
    </location>
</feature>
<dbReference type="RefSeq" id="WP_020933864.1">
    <property type="nucleotide sequence ID" value="NC_021915.1"/>
</dbReference>
<evidence type="ECO:0000256" key="5">
    <source>
        <dbReference type="ARBA" id="ARBA00022989"/>
    </source>
</evidence>
<evidence type="ECO:0008006" key="10">
    <source>
        <dbReference type="Google" id="ProtNLM"/>
    </source>
</evidence>
<dbReference type="Proteomes" id="UP000015388">
    <property type="component" value="Chromosome"/>
</dbReference>
<evidence type="ECO:0000256" key="2">
    <source>
        <dbReference type="ARBA" id="ARBA00006679"/>
    </source>
</evidence>
<keyword evidence="4 7" id="KW-0812">Transmembrane</keyword>
<feature type="transmembrane region" description="Helical" evidence="7">
    <location>
        <begin position="48"/>
        <end position="71"/>
    </location>
</feature>
<keyword evidence="9" id="KW-1185">Reference proteome</keyword>
<dbReference type="EMBL" id="CP003924">
    <property type="protein sequence ID" value="AGS33929.1"/>
    <property type="molecule type" value="Genomic_DNA"/>
</dbReference>
<organism evidence="8 9">
    <name type="scientific">Corynebacterium maris DSM 45190</name>
    <dbReference type="NCBI Taxonomy" id="1224163"/>
    <lineage>
        <taxon>Bacteria</taxon>
        <taxon>Bacillati</taxon>
        <taxon>Actinomycetota</taxon>
        <taxon>Actinomycetes</taxon>
        <taxon>Mycobacteriales</taxon>
        <taxon>Corynebacteriaceae</taxon>
        <taxon>Corynebacterium</taxon>
    </lineage>
</organism>
<keyword evidence="3" id="KW-1003">Cell membrane</keyword>
<dbReference type="KEGG" id="cmd:B841_02230"/>
<name>S5SS30_9CORY</name>
<dbReference type="InterPro" id="IPR051907">
    <property type="entry name" value="DoxX-like_oxidoreductase"/>
</dbReference>
<evidence type="ECO:0000313" key="8">
    <source>
        <dbReference type="EMBL" id="AGS33929.1"/>
    </source>
</evidence>
<evidence type="ECO:0000256" key="7">
    <source>
        <dbReference type="SAM" id="Phobius"/>
    </source>
</evidence>